<protein>
    <submittedName>
        <fullName evidence="3">C-type cytochrome biogenesis protein CcmI</fullName>
    </submittedName>
</protein>
<sequence length="405" mass="42352">MIFWIVTAATALIVSAALIAALLRGRTAGAPPAAYDLAVYRDQLKDVERDLARGTLNEGEAERIRAEVGRRVLAADAQLRDGGAEGGQPPVAGRVVAGLIALALIGGSLALYGQLGAPGYSDLPRATRLAASQAARADRLSQAEAEAQAPPAPAAPEPSAEFTKLMERLRAALQEHPDDPRGLRLLAQNEATLGNMRAAITAQTRLIDVLGEEAQARDYAMLADLMITAAGGYVSSDAEGALRAALDRDPDLGPARYYLGLYLAQVDRPDAAFRLWESLLREGPPDAPWIAPIRAGIGAVAASAGVDYTLPDTPGPDAAAMDAASEISPEARGEMIRGMVEGLAERLAAEGGAPGEWARLIAAYGVLGERERAARTWAEAQETFAGDARALEEIRAAADRAGVAQ</sequence>
<dbReference type="NCBIfam" id="TIGR03142">
    <property type="entry name" value="cytochro_ccmI"/>
    <property type="match status" value="1"/>
</dbReference>
<dbReference type="AlphaFoldDB" id="A0A3A8BBC0"/>
<dbReference type="InterPro" id="IPR017560">
    <property type="entry name" value="Cyt_c_biogenesis_CcmI"/>
</dbReference>
<dbReference type="InterPro" id="IPR011990">
    <property type="entry name" value="TPR-like_helical_dom_sf"/>
</dbReference>
<name>A0A3A8BBC0_9RHOB</name>
<evidence type="ECO:0000313" key="4">
    <source>
        <dbReference type="Proteomes" id="UP000281128"/>
    </source>
</evidence>
<comment type="caution">
    <text evidence="3">The sequence shown here is derived from an EMBL/GenBank/DDBJ whole genome shotgun (WGS) entry which is preliminary data.</text>
</comment>
<gene>
    <name evidence="3" type="primary">ccmI</name>
    <name evidence="3" type="ORF">D6850_03665</name>
</gene>
<dbReference type="OrthoDB" id="9815847at2"/>
<dbReference type="Gene3D" id="1.25.40.10">
    <property type="entry name" value="Tetratricopeptide repeat domain"/>
    <property type="match status" value="1"/>
</dbReference>
<dbReference type="GO" id="GO:0017004">
    <property type="term" value="P:cytochrome complex assembly"/>
    <property type="evidence" value="ECO:0007669"/>
    <property type="project" value="UniProtKB-KW"/>
</dbReference>
<keyword evidence="1" id="KW-0201">Cytochrome c-type biogenesis</keyword>
<keyword evidence="4" id="KW-1185">Reference proteome</keyword>
<feature type="region of interest" description="Disordered" evidence="2">
    <location>
        <begin position="134"/>
        <end position="159"/>
    </location>
</feature>
<dbReference type="SUPFAM" id="SSF48452">
    <property type="entry name" value="TPR-like"/>
    <property type="match status" value="1"/>
</dbReference>
<proteinExistence type="predicted"/>
<reference evidence="3 4" key="1">
    <citation type="submission" date="2018-09" db="EMBL/GenBank/DDBJ databases">
        <title>Roseovarius spongiae sp. nov., isolated from a marine sponge.</title>
        <authorList>
            <person name="Zhuang L."/>
            <person name="Luo L."/>
        </authorList>
    </citation>
    <scope>NUCLEOTIDE SEQUENCE [LARGE SCALE GENOMIC DNA]</scope>
    <source>
        <strain evidence="3 4">HN-E21</strain>
    </source>
</reference>
<accession>A0A3A8BBC0</accession>
<dbReference type="EMBL" id="RAPE01000001">
    <property type="protein sequence ID" value="RKF16652.1"/>
    <property type="molecule type" value="Genomic_DNA"/>
</dbReference>
<dbReference type="Proteomes" id="UP000281128">
    <property type="component" value="Unassembled WGS sequence"/>
</dbReference>
<organism evidence="3 4">
    <name type="scientific">Roseovarius spongiae</name>
    <dbReference type="NCBI Taxonomy" id="2320272"/>
    <lineage>
        <taxon>Bacteria</taxon>
        <taxon>Pseudomonadati</taxon>
        <taxon>Pseudomonadota</taxon>
        <taxon>Alphaproteobacteria</taxon>
        <taxon>Rhodobacterales</taxon>
        <taxon>Roseobacteraceae</taxon>
        <taxon>Roseovarius</taxon>
    </lineage>
</organism>
<evidence type="ECO:0000313" key="3">
    <source>
        <dbReference type="EMBL" id="RKF16652.1"/>
    </source>
</evidence>
<dbReference type="RefSeq" id="WP_121163868.1">
    <property type="nucleotide sequence ID" value="NZ_RAPE01000001.1"/>
</dbReference>
<evidence type="ECO:0000256" key="1">
    <source>
        <dbReference type="ARBA" id="ARBA00022748"/>
    </source>
</evidence>
<evidence type="ECO:0000256" key="2">
    <source>
        <dbReference type="SAM" id="MobiDB-lite"/>
    </source>
</evidence>